<feature type="transmembrane region" description="Helical" evidence="9">
    <location>
        <begin position="238"/>
        <end position="260"/>
    </location>
</feature>
<comment type="function">
    <text evidence="9">Part of the Sec protein translocase complex. Interacts with the SecYEG preprotein conducting channel. SecDF uses the proton motive force (PMF) to complete protein translocation after the ATP-dependent function of SecA.</text>
</comment>
<keyword evidence="5 9" id="KW-0653">Protein transport</keyword>
<evidence type="ECO:0000256" key="3">
    <source>
        <dbReference type="ARBA" id="ARBA00022475"/>
    </source>
</evidence>
<dbReference type="InterPro" id="IPR048634">
    <property type="entry name" value="SecD_SecF_C"/>
</dbReference>
<dbReference type="PANTHER" id="PTHR30081">
    <property type="entry name" value="PROTEIN-EXPORT MEMBRANE PROTEIN SEC"/>
    <property type="match status" value="1"/>
</dbReference>
<keyword evidence="12" id="KW-1185">Reference proteome</keyword>
<dbReference type="NCBIfam" id="TIGR00966">
    <property type="entry name" value="transloc_SecF"/>
    <property type="match status" value="1"/>
</dbReference>
<feature type="transmembrane region" description="Helical" evidence="9">
    <location>
        <begin position="188"/>
        <end position="211"/>
    </location>
</feature>
<feature type="transmembrane region" description="Helical" evidence="9">
    <location>
        <begin position="135"/>
        <end position="155"/>
    </location>
</feature>
<comment type="similarity">
    <text evidence="9">Belongs to the SecD/SecF family. SecF subfamily.</text>
</comment>
<evidence type="ECO:0000313" key="12">
    <source>
        <dbReference type="Proteomes" id="UP001446205"/>
    </source>
</evidence>
<proteinExistence type="inferred from homology"/>
<dbReference type="InterPro" id="IPR022646">
    <property type="entry name" value="SecD/SecF_CS"/>
</dbReference>
<comment type="subunit">
    <text evidence="9">Forms a complex with SecD. Part of the essential Sec protein translocation apparatus which comprises SecA, SecYEG and auxiliary proteins SecDF-YajC and YidC.</text>
</comment>
<comment type="caution">
    <text evidence="11">The sequence shown here is derived from an EMBL/GenBank/DDBJ whole genome shotgun (WGS) entry which is preliminary data.</text>
</comment>
<accession>A0ABU9DAW4</accession>
<dbReference type="InterPro" id="IPR055344">
    <property type="entry name" value="SecD_SecF_C_bact"/>
</dbReference>
<dbReference type="EMBL" id="JBBPCO010000014">
    <property type="protein sequence ID" value="MEK8090669.1"/>
    <property type="molecule type" value="Genomic_DNA"/>
</dbReference>
<evidence type="ECO:0000256" key="6">
    <source>
        <dbReference type="ARBA" id="ARBA00022989"/>
    </source>
</evidence>
<organism evidence="11 12">
    <name type="scientific">Thermithiobacillus plumbiphilus</name>
    <dbReference type="NCBI Taxonomy" id="1729899"/>
    <lineage>
        <taxon>Bacteria</taxon>
        <taxon>Pseudomonadati</taxon>
        <taxon>Pseudomonadota</taxon>
        <taxon>Acidithiobacillia</taxon>
        <taxon>Acidithiobacillales</taxon>
        <taxon>Thermithiobacillaceae</taxon>
        <taxon>Thermithiobacillus</taxon>
    </lineage>
</organism>
<evidence type="ECO:0000256" key="9">
    <source>
        <dbReference type="HAMAP-Rule" id="MF_01464"/>
    </source>
</evidence>
<sequence>MEFFKRRTAIRFMEKRRHFAVFSLILIIVSLVSLATRGLNLGIDFTGGTLVEVRYERTVPVADVRAALTQQGFGDAVVQTFGGPQDVLIRLPGGQARDSATLSTRIAAALKQGAQGQDVQVRRVEFVGPQVGKELAQQGMLALVLVILGILIYVSFRFEWRFAIGSILALLHDPILVLGFFSVTGMEFSISTLAALLAVMGYSINDTVVVFDRIREYLVQQRNKSVEMIMNESINSTLSRTIMTSMTTLLVVLALLFFGGPVLEPFAATLVVGILVGTYSSIFIASPAALWLGLKREHVVKSKLIRGTDREDGARI</sequence>
<evidence type="ECO:0000313" key="11">
    <source>
        <dbReference type="EMBL" id="MEK8090669.1"/>
    </source>
</evidence>
<feature type="domain" description="Protein export membrane protein SecD/SecF C-terminal" evidence="10">
    <location>
        <begin position="116"/>
        <end position="293"/>
    </location>
</feature>
<feature type="transmembrane region" description="Helical" evidence="9">
    <location>
        <begin position="162"/>
        <end position="182"/>
    </location>
</feature>
<evidence type="ECO:0000259" key="10">
    <source>
        <dbReference type="Pfam" id="PF02355"/>
    </source>
</evidence>
<evidence type="ECO:0000256" key="2">
    <source>
        <dbReference type="ARBA" id="ARBA00022448"/>
    </source>
</evidence>
<dbReference type="InterPro" id="IPR005665">
    <property type="entry name" value="SecF_bac"/>
</dbReference>
<dbReference type="NCBIfam" id="TIGR00916">
    <property type="entry name" value="2A0604s01"/>
    <property type="match status" value="1"/>
</dbReference>
<evidence type="ECO:0000256" key="4">
    <source>
        <dbReference type="ARBA" id="ARBA00022692"/>
    </source>
</evidence>
<dbReference type="Proteomes" id="UP001446205">
    <property type="component" value="Unassembled WGS sequence"/>
</dbReference>
<dbReference type="InterPro" id="IPR022813">
    <property type="entry name" value="SecD/SecF_arch_bac"/>
</dbReference>
<comment type="caution">
    <text evidence="9">Lacks conserved residue(s) required for the propagation of feature annotation.</text>
</comment>
<dbReference type="PANTHER" id="PTHR30081:SF8">
    <property type="entry name" value="PROTEIN TRANSLOCASE SUBUNIT SECF"/>
    <property type="match status" value="1"/>
</dbReference>
<dbReference type="SUPFAM" id="SSF82866">
    <property type="entry name" value="Multidrug efflux transporter AcrB transmembrane domain"/>
    <property type="match status" value="1"/>
</dbReference>
<dbReference type="Gene3D" id="1.20.1640.10">
    <property type="entry name" value="Multidrug efflux transporter AcrB transmembrane domain"/>
    <property type="match status" value="1"/>
</dbReference>
<dbReference type="RefSeq" id="WP_341371724.1">
    <property type="nucleotide sequence ID" value="NZ_JBBPCO010000014.1"/>
</dbReference>
<evidence type="ECO:0000256" key="1">
    <source>
        <dbReference type="ARBA" id="ARBA00004651"/>
    </source>
</evidence>
<feature type="transmembrane region" description="Helical" evidence="9">
    <location>
        <begin position="266"/>
        <end position="294"/>
    </location>
</feature>
<keyword evidence="3 9" id="KW-1003">Cell membrane</keyword>
<reference evidence="11 12" key="1">
    <citation type="submission" date="2024-04" db="EMBL/GenBank/DDBJ databases">
        <authorList>
            <person name="Abashina T."/>
            <person name="Shaikin A."/>
        </authorList>
    </citation>
    <scope>NUCLEOTIDE SEQUENCE [LARGE SCALE GENOMIC DNA]</scope>
    <source>
        <strain evidence="11 12">AAFK</strain>
    </source>
</reference>
<keyword evidence="7 9" id="KW-0811">Translocation</keyword>
<keyword evidence="8 9" id="KW-0472">Membrane</keyword>
<dbReference type="Pfam" id="PF07549">
    <property type="entry name" value="Sec_GG"/>
    <property type="match status" value="1"/>
</dbReference>
<evidence type="ECO:0000256" key="7">
    <source>
        <dbReference type="ARBA" id="ARBA00023010"/>
    </source>
</evidence>
<dbReference type="InterPro" id="IPR022645">
    <property type="entry name" value="SecD/SecF_bac"/>
</dbReference>
<evidence type="ECO:0000256" key="5">
    <source>
        <dbReference type="ARBA" id="ARBA00022927"/>
    </source>
</evidence>
<keyword evidence="2 9" id="KW-0813">Transport</keyword>
<gene>
    <name evidence="9 11" type="primary">secF</name>
    <name evidence="11" type="ORF">WOB96_13000</name>
</gene>
<dbReference type="Pfam" id="PF02355">
    <property type="entry name" value="SecD_SecF_C"/>
    <property type="match status" value="1"/>
</dbReference>
<dbReference type="HAMAP" id="MF_01464_B">
    <property type="entry name" value="SecF_B"/>
    <property type="match status" value="1"/>
</dbReference>
<name>A0ABU9DAW4_9PROT</name>
<evidence type="ECO:0000256" key="8">
    <source>
        <dbReference type="ARBA" id="ARBA00023136"/>
    </source>
</evidence>
<keyword evidence="4 9" id="KW-0812">Transmembrane</keyword>
<protein>
    <recommendedName>
        <fullName evidence="9">Protein-export membrane protein SecF</fullName>
    </recommendedName>
</protein>
<comment type="subcellular location">
    <subcellularLocation>
        <location evidence="1 9">Cell membrane</location>
        <topology evidence="1 9">Multi-pass membrane protein</topology>
    </subcellularLocation>
</comment>
<keyword evidence="6 9" id="KW-1133">Transmembrane helix</keyword>
<dbReference type="PRINTS" id="PR01755">
    <property type="entry name" value="SECFTRNLCASE"/>
</dbReference>